<dbReference type="SUPFAM" id="SSF51182">
    <property type="entry name" value="RmlC-like cupins"/>
    <property type="match status" value="1"/>
</dbReference>
<evidence type="ECO:0000259" key="4">
    <source>
        <dbReference type="Pfam" id="PF02678"/>
    </source>
</evidence>
<dbReference type="RefSeq" id="WP_100706730.1">
    <property type="nucleotide sequence ID" value="NZ_NPDL01000008.1"/>
</dbReference>
<dbReference type="GO" id="GO:0046872">
    <property type="term" value="F:metal ion binding"/>
    <property type="evidence" value="ECO:0007669"/>
    <property type="project" value="UniProtKB-KW"/>
</dbReference>
<dbReference type="OrthoDB" id="321327at2"/>
<dbReference type="Pfam" id="PF05726">
    <property type="entry name" value="Pirin_C"/>
    <property type="match status" value="1"/>
</dbReference>
<feature type="binding site" evidence="2">
    <location>
        <position position="56"/>
    </location>
    <ligand>
        <name>Fe cation</name>
        <dbReference type="ChEBI" id="CHEBI:24875"/>
    </ligand>
</feature>
<reference evidence="6 7" key="1">
    <citation type="submission" date="2017-07" db="EMBL/GenBank/DDBJ databases">
        <title>Leptospira spp. isolated from tropical soils.</title>
        <authorList>
            <person name="Thibeaux R."/>
            <person name="Iraola G."/>
            <person name="Ferres I."/>
            <person name="Bierque E."/>
            <person name="Girault D."/>
            <person name="Soupe-Gilbert M.-E."/>
            <person name="Picardeau M."/>
            <person name="Goarant C."/>
        </authorList>
    </citation>
    <scope>NUCLEOTIDE SEQUENCE [LARGE SCALE GENOMIC DNA]</scope>
    <source>
        <strain evidence="6 7">MCA1-C-A1</strain>
    </source>
</reference>
<dbReference type="PANTHER" id="PTHR13903">
    <property type="entry name" value="PIRIN-RELATED"/>
    <property type="match status" value="1"/>
</dbReference>
<dbReference type="InterPro" id="IPR003829">
    <property type="entry name" value="Pirin_N_dom"/>
</dbReference>
<evidence type="ECO:0000256" key="2">
    <source>
        <dbReference type="PIRSR" id="PIRSR006232-1"/>
    </source>
</evidence>
<evidence type="ECO:0000256" key="1">
    <source>
        <dbReference type="ARBA" id="ARBA00008416"/>
    </source>
</evidence>
<keyword evidence="2" id="KW-0408">Iron</keyword>
<evidence type="ECO:0000313" key="6">
    <source>
        <dbReference type="EMBL" id="PJZ25384.1"/>
    </source>
</evidence>
<evidence type="ECO:0000313" key="7">
    <source>
        <dbReference type="Proteomes" id="UP000232196"/>
    </source>
</evidence>
<name>A0A2M9XCL5_9LEPT</name>
<dbReference type="AlphaFoldDB" id="A0A2M9XCL5"/>
<dbReference type="Pfam" id="PF02678">
    <property type="entry name" value="Pirin"/>
    <property type="match status" value="1"/>
</dbReference>
<evidence type="ECO:0000256" key="3">
    <source>
        <dbReference type="RuleBase" id="RU003457"/>
    </source>
</evidence>
<organism evidence="6 7">
    <name type="scientific">Leptospira hartskeerlii</name>
    <dbReference type="NCBI Taxonomy" id="2023177"/>
    <lineage>
        <taxon>Bacteria</taxon>
        <taxon>Pseudomonadati</taxon>
        <taxon>Spirochaetota</taxon>
        <taxon>Spirochaetia</taxon>
        <taxon>Leptospirales</taxon>
        <taxon>Leptospiraceae</taxon>
        <taxon>Leptospira</taxon>
    </lineage>
</organism>
<feature type="binding site" evidence="2">
    <location>
        <position position="98"/>
    </location>
    <ligand>
        <name>Fe cation</name>
        <dbReference type="ChEBI" id="CHEBI:24875"/>
    </ligand>
</feature>
<sequence>MRYLIAKKKDLGDGFFVRRVLPQIEARQVGPFVFLDHMGPLPIKTGAEIVVRPHPHIGLATVTYLYDGVITHRDSIGKVEDIRPFEVNWMTAGSGIVHSERSKLDPEFNILEGIQTWVALPREFEETSPEFFHHEREELPTVSGGGWELRLIAGSFMGEVSPVKVYSPLFYADIEVEAGAEVELPVPTDQEAGIYVARGKADAEGKIITVGDMAIYPKGGAVKFRAEETSRIVLLGGTPLSTPRHMYWNFVSSSLERIEQAKVDWKEDRFAHVPGETERIPLPEH</sequence>
<dbReference type="CDD" id="cd02909">
    <property type="entry name" value="cupin_pirin_N"/>
    <property type="match status" value="1"/>
</dbReference>
<feature type="binding site" evidence="2">
    <location>
        <position position="100"/>
    </location>
    <ligand>
        <name>Fe cation</name>
        <dbReference type="ChEBI" id="CHEBI:24875"/>
    </ligand>
</feature>
<dbReference type="InterPro" id="IPR014710">
    <property type="entry name" value="RmlC-like_jellyroll"/>
</dbReference>
<dbReference type="InterPro" id="IPR012093">
    <property type="entry name" value="Pirin"/>
</dbReference>
<dbReference type="PANTHER" id="PTHR13903:SF8">
    <property type="entry name" value="PIRIN"/>
    <property type="match status" value="1"/>
</dbReference>
<evidence type="ECO:0000259" key="5">
    <source>
        <dbReference type="Pfam" id="PF05726"/>
    </source>
</evidence>
<comment type="caution">
    <text evidence="6">The sequence shown here is derived from an EMBL/GenBank/DDBJ whole genome shotgun (WGS) entry which is preliminary data.</text>
</comment>
<feature type="domain" description="Pirin N-terminal" evidence="4">
    <location>
        <begin position="17"/>
        <end position="118"/>
    </location>
</feature>
<accession>A0A2M9XCL5</accession>
<protein>
    <submittedName>
        <fullName evidence="6">Pirin</fullName>
    </submittedName>
</protein>
<gene>
    <name evidence="6" type="ORF">CH357_10690</name>
</gene>
<proteinExistence type="inferred from homology"/>
<dbReference type="Proteomes" id="UP000232196">
    <property type="component" value="Unassembled WGS sequence"/>
</dbReference>
<dbReference type="InterPro" id="IPR011051">
    <property type="entry name" value="RmlC_Cupin_sf"/>
</dbReference>
<dbReference type="Gene3D" id="2.60.120.10">
    <property type="entry name" value="Jelly Rolls"/>
    <property type="match status" value="2"/>
</dbReference>
<dbReference type="EMBL" id="NPDN01000005">
    <property type="protein sequence ID" value="PJZ25384.1"/>
    <property type="molecule type" value="Genomic_DNA"/>
</dbReference>
<dbReference type="InterPro" id="IPR008778">
    <property type="entry name" value="Pirin_C_dom"/>
</dbReference>
<keyword evidence="7" id="KW-1185">Reference proteome</keyword>
<feature type="binding site" evidence="2">
    <location>
        <position position="54"/>
    </location>
    <ligand>
        <name>Fe cation</name>
        <dbReference type="ChEBI" id="CHEBI:24875"/>
    </ligand>
</feature>
<keyword evidence="2" id="KW-0479">Metal-binding</keyword>
<dbReference type="CDD" id="cd02247">
    <property type="entry name" value="cupin_pirin_C"/>
    <property type="match status" value="1"/>
</dbReference>
<comment type="cofactor">
    <cofactor evidence="2">
        <name>Fe cation</name>
        <dbReference type="ChEBI" id="CHEBI:24875"/>
    </cofactor>
    <text evidence="2">Binds 1 Fe cation per subunit.</text>
</comment>
<feature type="domain" description="Pirin C-terminal" evidence="5">
    <location>
        <begin position="171"/>
        <end position="270"/>
    </location>
</feature>
<dbReference type="PIRSF" id="PIRSF006232">
    <property type="entry name" value="Pirin"/>
    <property type="match status" value="1"/>
</dbReference>
<comment type="similarity">
    <text evidence="1 3">Belongs to the pirin family.</text>
</comment>